<evidence type="ECO:0000313" key="2">
    <source>
        <dbReference type="EMBL" id="CCM17896.1"/>
    </source>
</evidence>
<accession>A0A1E1J2Z1</accession>
<dbReference type="EMBL" id="CALQ01001418">
    <property type="protein sequence ID" value="CCM17896.1"/>
    <property type="molecule type" value="Genomic_DNA"/>
</dbReference>
<proteinExistence type="predicted"/>
<sequence length="165" mass="18064">MSSNRLSGAAVEGQPLPPGPLVSLPQNRELFSDDIASWFPSDSAVAPVDGARHLSDAKWWPSEEPFEAERNAAVADGALLHGTTREKSTELRVNGRDSLWDDIVALERRVGGLESCTTVLEQNAAKRSVLEAIRHLKMRVSALEARATLLERESSAPLLQIVWQD</sequence>
<dbReference type="AlphaFoldDB" id="A0A1E1J2Z1"/>
<organism evidence="2">
    <name type="scientific">Leishmania guyanensis</name>
    <dbReference type="NCBI Taxonomy" id="5670"/>
    <lineage>
        <taxon>Eukaryota</taxon>
        <taxon>Discoba</taxon>
        <taxon>Euglenozoa</taxon>
        <taxon>Kinetoplastea</taxon>
        <taxon>Metakinetoplastina</taxon>
        <taxon>Trypanosomatida</taxon>
        <taxon>Trypanosomatidae</taxon>
        <taxon>Leishmaniinae</taxon>
        <taxon>Leishmania</taxon>
        <taxon>Leishmania guyanensis species complex</taxon>
    </lineage>
</organism>
<protein>
    <submittedName>
        <fullName evidence="2">Uncharacterized protein</fullName>
    </submittedName>
</protein>
<gene>
    <name evidence="2" type="primary">LgM4147LRVhigh.31.01780.00440</name>
    <name evidence="2" type="ORF">BN36_3153900</name>
</gene>
<name>A0A1E1J2Z1_LEIGU</name>
<feature type="region of interest" description="Disordered" evidence="1">
    <location>
        <begin position="1"/>
        <end position="25"/>
    </location>
</feature>
<evidence type="ECO:0000256" key="1">
    <source>
        <dbReference type="SAM" id="MobiDB-lite"/>
    </source>
</evidence>
<reference evidence="2" key="1">
    <citation type="submission" date="2012-08" db="EMBL/GenBank/DDBJ databases">
        <title>Comparative genomics of metastatic and non-metastatic Leishmania guyanensis provides insights into polygenic factors involved in Leishmania RNA virus infection.</title>
        <authorList>
            <person name="Smith D."/>
            <person name="Hertz-Fowler C."/>
            <person name="Martin R."/>
            <person name="Dickens N."/>
            <person name="Fasel N."/>
            <person name="Falquet L."/>
            <person name="Beverley S."/>
            <person name="Zangger H."/>
            <person name="Calderon-Copete S."/>
            <person name="Mottram J."/>
            <person name="Xenarios I."/>
        </authorList>
    </citation>
    <scope>NUCLEOTIDE SEQUENCE</scope>
    <source>
        <strain evidence="2">MHOM/BR/75/M4147/SSU:IR2SAT-LUC</strain>
    </source>
</reference>